<proteinExistence type="predicted"/>
<sequence length="255" mass="31057">MMLYIQNFEEQFYDLFTYNIICLLTSNDIKFLNEFYKPLYNLAYILINSDINPFHHIIMRYMGDYAYYDAVLFDVLVEDINIVDEKSRKKFKVLDDITFNKESYELMNIFKEKLNNLVIKFGSRLNFFTHRGVLRDIALLRYVLHPIGTDVSIFNEILLVWCYLYQLFAKGELFNRNEIGYNERFTKYIIMLENRIHYNKNDEKKRLLYAELIKMQDHNIKYDFQYEHLDKIKNKDLLLCYKKDKPANCEKYILQ</sequence>
<dbReference type="EMBL" id="SBIQ01000421">
    <property type="protein sequence ID" value="KAF7677984.1"/>
    <property type="molecule type" value="Genomic_DNA"/>
</dbReference>
<evidence type="ECO:0000313" key="2">
    <source>
        <dbReference type="Proteomes" id="UP001516464"/>
    </source>
</evidence>
<dbReference type="Proteomes" id="UP001516464">
    <property type="component" value="Unassembled WGS sequence"/>
</dbReference>
<keyword evidence="2" id="KW-1185">Reference proteome</keyword>
<name>A0ABQ7HVH3_9MICR</name>
<reference evidence="1 2" key="1">
    <citation type="submission" date="2019-01" db="EMBL/GenBank/DDBJ databases">
        <title>Genomes sequencing and comparative genomics of infectious freshwater microsporidia, Cucumispora dikerogammari and Thelohania contejeani.</title>
        <authorList>
            <person name="Cormier A."/>
            <person name="Giraud I."/>
            <person name="Wattier R."/>
            <person name="Teixeira M."/>
            <person name="Grandjean F."/>
            <person name="Rigaud T."/>
            <person name="Cordaux R."/>
        </authorList>
    </citation>
    <scope>NUCLEOTIDE SEQUENCE [LARGE SCALE GENOMIC DNA]</scope>
    <source>
        <strain evidence="1">T1</strain>
        <tissue evidence="1">Spores</tissue>
    </source>
</reference>
<protein>
    <submittedName>
        <fullName evidence="1">Uncharacterized protein</fullName>
    </submittedName>
</protein>
<comment type="caution">
    <text evidence="1">The sequence shown here is derived from an EMBL/GenBank/DDBJ whole genome shotgun (WGS) entry which is preliminary data.</text>
</comment>
<gene>
    <name evidence="1" type="ORF">TCON_2631</name>
</gene>
<organism evidence="1 2">
    <name type="scientific">Astathelohania contejeani</name>
    <dbReference type="NCBI Taxonomy" id="164912"/>
    <lineage>
        <taxon>Eukaryota</taxon>
        <taxon>Fungi</taxon>
        <taxon>Fungi incertae sedis</taxon>
        <taxon>Microsporidia</taxon>
        <taxon>Astathelohaniidae</taxon>
        <taxon>Astathelohania</taxon>
    </lineage>
</organism>
<evidence type="ECO:0000313" key="1">
    <source>
        <dbReference type="EMBL" id="KAF7677984.1"/>
    </source>
</evidence>
<accession>A0ABQ7HVH3</accession>